<feature type="compositionally biased region" description="Low complexity" evidence="16">
    <location>
        <begin position="255"/>
        <end position="265"/>
    </location>
</feature>
<keyword evidence="12" id="KW-0143">Chaperone</keyword>
<evidence type="ECO:0000256" key="8">
    <source>
        <dbReference type="ARBA" id="ARBA00022963"/>
    </source>
</evidence>
<dbReference type="EMBL" id="QNRT01000002">
    <property type="protein sequence ID" value="RBP50682.1"/>
    <property type="molecule type" value="Genomic_DNA"/>
</dbReference>
<keyword evidence="11" id="KW-0472">Membrane</keyword>
<dbReference type="GO" id="GO:0006457">
    <property type="term" value="P:protein folding"/>
    <property type="evidence" value="ECO:0007669"/>
    <property type="project" value="InterPro"/>
</dbReference>
<evidence type="ECO:0000256" key="11">
    <source>
        <dbReference type="ARBA" id="ARBA00023136"/>
    </source>
</evidence>
<dbReference type="AlphaFoldDB" id="A0A395JIY9"/>
<evidence type="ECO:0000256" key="10">
    <source>
        <dbReference type="ARBA" id="ARBA00023098"/>
    </source>
</evidence>
<organism evidence="17 18">
    <name type="scientific">Arenicella xantha</name>
    <dbReference type="NCBI Taxonomy" id="644221"/>
    <lineage>
        <taxon>Bacteria</taxon>
        <taxon>Pseudomonadati</taxon>
        <taxon>Pseudomonadota</taxon>
        <taxon>Gammaproteobacteria</taxon>
        <taxon>Arenicellales</taxon>
        <taxon>Arenicellaceae</taxon>
        <taxon>Arenicella</taxon>
    </lineage>
</organism>
<dbReference type="Proteomes" id="UP000253083">
    <property type="component" value="Unassembled WGS sequence"/>
</dbReference>
<dbReference type="InParanoid" id="A0A395JIY9"/>
<evidence type="ECO:0000256" key="6">
    <source>
        <dbReference type="ARBA" id="ARBA00022519"/>
    </source>
</evidence>
<keyword evidence="18" id="KW-1185">Reference proteome</keyword>
<keyword evidence="7" id="KW-0812">Transmembrane</keyword>
<comment type="subcellular location">
    <subcellularLocation>
        <location evidence="2">Cell inner membrane</location>
        <topology evidence="2">Single-pass membrane protein</topology>
        <orientation evidence="2">Periplasmic side</orientation>
    </subcellularLocation>
</comment>
<evidence type="ECO:0000256" key="9">
    <source>
        <dbReference type="ARBA" id="ARBA00022989"/>
    </source>
</evidence>
<comment type="similarity">
    <text evidence="3">Belongs to the lipase chaperone family.</text>
</comment>
<keyword evidence="8" id="KW-0442">Lipid degradation</keyword>
<dbReference type="GO" id="GO:0051082">
    <property type="term" value="F:unfolded protein binding"/>
    <property type="evidence" value="ECO:0007669"/>
    <property type="project" value="InterPro"/>
</dbReference>
<evidence type="ECO:0000256" key="12">
    <source>
        <dbReference type="ARBA" id="ARBA00023186"/>
    </source>
</evidence>
<evidence type="ECO:0000256" key="7">
    <source>
        <dbReference type="ARBA" id="ARBA00022692"/>
    </source>
</evidence>
<keyword evidence="5" id="KW-1003">Cell membrane</keyword>
<evidence type="ECO:0000256" key="4">
    <source>
        <dbReference type="ARBA" id="ARBA00019692"/>
    </source>
</evidence>
<evidence type="ECO:0000256" key="16">
    <source>
        <dbReference type="SAM" id="MobiDB-lite"/>
    </source>
</evidence>
<evidence type="ECO:0000256" key="1">
    <source>
        <dbReference type="ARBA" id="ARBA00003280"/>
    </source>
</evidence>
<evidence type="ECO:0000256" key="2">
    <source>
        <dbReference type="ARBA" id="ARBA00004383"/>
    </source>
</evidence>
<evidence type="ECO:0000256" key="14">
    <source>
        <dbReference type="ARBA" id="ARBA00031542"/>
    </source>
</evidence>
<evidence type="ECO:0000256" key="13">
    <source>
        <dbReference type="ARBA" id="ARBA00030948"/>
    </source>
</evidence>
<keyword evidence="10" id="KW-0443">Lipid metabolism</keyword>
<feature type="region of interest" description="Disordered" evidence="16">
    <location>
        <begin position="244"/>
        <end position="265"/>
    </location>
</feature>
<dbReference type="OrthoDB" id="7068613at2"/>
<dbReference type="InterPro" id="IPR004961">
    <property type="entry name" value="Lipase_chaperone"/>
</dbReference>
<evidence type="ECO:0000313" key="17">
    <source>
        <dbReference type="EMBL" id="RBP50682.1"/>
    </source>
</evidence>
<name>A0A395JIY9_9GAMM</name>
<keyword evidence="9" id="KW-1133">Transmembrane helix</keyword>
<protein>
    <recommendedName>
        <fullName evidence="4">Lipase chaperone</fullName>
    </recommendedName>
    <alternativeName>
        <fullName evidence="15">Lipase foldase</fullName>
    </alternativeName>
    <alternativeName>
        <fullName evidence="13">Lipase helper protein</fullName>
    </alternativeName>
    <alternativeName>
        <fullName evidence="14">Lipase modulator</fullName>
    </alternativeName>
</protein>
<accession>A0A395JIY9</accession>
<keyword evidence="6" id="KW-0997">Cell inner membrane</keyword>
<comment type="caution">
    <text evidence="17">The sequence shown here is derived from an EMBL/GenBank/DDBJ whole genome shotgun (WGS) entry which is preliminary data.</text>
</comment>
<evidence type="ECO:0000256" key="15">
    <source>
        <dbReference type="ARBA" id="ARBA00033028"/>
    </source>
</evidence>
<dbReference type="RefSeq" id="WP_113953524.1">
    <property type="nucleotide sequence ID" value="NZ_QNRT01000002.1"/>
</dbReference>
<evidence type="ECO:0000313" key="18">
    <source>
        <dbReference type="Proteomes" id="UP000253083"/>
    </source>
</evidence>
<proteinExistence type="inferred from homology"/>
<reference evidence="17 18" key="1">
    <citation type="submission" date="2018-06" db="EMBL/GenBank/DDBJ databases">
        <title>Genomic Encyclopedia of Type Strains, Phase IV (KMG-IV): sequencing the most valuable type-strain genomes for metagenomic binning, comparative biology and taxonomic classification.</title>
        <authorList>
            <person name="Goeker M."/>
        </authorList>
    </citation>
    <scope>NUCLEOTIDE SEQUENCE [LARGE SCALE GENOMIC DNA]</scope>
    <source>
        <strain evidence="17 18">DSM 24032</strain>
    </source>
</reference>
<dbReference type="SUPFAM" id="SSF158855">
    <property type="entry name" value="Lipase chaperone-like"/>
    <property type="match status" value="1"/>
</dbReference>
<evidence type="ECO:0000256" key="5">
    <source>
        <dbReference type="ARBA" id="ARBA00022475"/>
    </source>
</evidence>
<dbReference type="Pfam" id="PF03280">
    <property type="entry name" value="Lipase_chap"/>
    <property type="match status" value="1"/>
</dbReference>
<dbReference type="GO" id="GO:0005886">
    <property type="term" value="C:plasma membrane"/>
    <property type="evidence" value="ECO:0007669"/>
    <property type="project" value="UniProtKB-SubCell"/>
</dbReference>
<evidence type="ECO:0000256" key="3">
    <source>
        <dbReference type="ARBA" id="ARBA00010358"/>
    </source>
</evidence>
<comment type="function">
    <text evidence="1">May be involved in the folding of the extracellular lipase during its passage through the periplasm.</text>
</comment>
<sequence>MSKLSLTIIAVSVALLLLVGIVVVQKNSSVPTYPPQRSADRISENTLSATTQQSVADNIGSAWRWDKVGVSGNTADAAADQSSRPFTPKSVYDALQAVKLDDNGDVVLDHDALLSLDEALERIYNRLDQASATELQELIKSALPGKAGEQTAELVDDYRQFLRAKEEFSQMYENTANAHGEPTLQSLTSDQQLYSELQALREVYLGSETTKQLFQVSDANAEYMFESLKLGVDPSLSSEQIAARQQELQDRLKDQTQTQTQTPVQ</sequence>
<gene>
    <name evidence="17" type="ORF">DFR28_10293</name>
</gene>
<dbReference type="GO" id="GO:0016042">
    <property type="term" value="P:lipid catabolic process"/>
    <property type="evidence" value="ECO:0007669"/>
    <property type="project" value="UniProtKB-KW"/>
</dbReference>